<dbReference type="AlphaFoldDB" id="A0A7I7PDF8"/>
<gene>
    <name evidence="2" type="ORF">BST37_17575</name>
    <name evidence="1" type="ORF">MNVI_18730</name>
</gene>
<protein>
    <submittedName>
        <fullName evidence="1">Uncharacterized protein</fullName>
    </submittedName>
</protein>
<reference evidence="1" key="3">
    <citation type="submission" date="2020-02" db="EMBL/GenBank/DDBJ databases">
        <authorList>
            <person name="Matsumoto Y."/>
            <person name="Motooka D."/>
            <person name="Nakamura S."/>
        </authorList>
    </citation>
    <scope>NUCLEOTIDE SEQUENCE</scope>
    <source>
        <strain evidence="1">JCM 16367</strain>
    </source>
</reference>
<evidence type="ECO:0000313" key="2">
    <source>
        <dbReference type="EMBL" id="ORB11890.1"/>
    </source>
</evidence>
<evidence type="ECO:0000313" key="3">
    <source>
        <dbReference type="Proteomes" id="UP000192374"/>
    </source>
</evidence>
<reference evidence="2 3" key="1">
    <citation type="submission" date="2017-02" db="EMBL/GenBank/DDBJ databases">
        <title>The new phylogeny of genus Mycobacterium.</title>
        <authorList>
            <person name="Tortoli E."/>
            <person name="Trovato A."/>
            <person name="Cirillo D.M."/>
        </authorList>
    </citation>
    <scope>NUCLEOTIDE SEQUENCE [LARGE SCALE GENOMIC DNA]</scope>
    <source>
        <strain evidence="2 3">DSM 45145</strain>
    </source>
</reference>
<dbReference type="Proteomes" id="UP000466894">
    <property type="component" value="Chromosome"/>
</dbReference>
<evidence type="ECO:0000313" key="1">
    <source>
        <dbReference type="EMBL" id="BBY06555.1"/>
    </source>
</evidence>
<sequence length="190" mass="20488">MTTSTPVHNPCSSEQLSDPYCGVLTYRLDVVANTVVDVVRSAGGWLYDRVAAGWDVHVLLPHRGDTRPLQILGVHADDLDEQFAPASAPWLGQGLAVSADVFAAHPRIRELVFEALDHRLTEVALWDDGWPLAVGRRTTTVQHVLSGAARIFKSYALAEAGISAQPAGPTETLRSDMKTCLPVASDLVPV</sequence>
<name>A0A7I7PDF8_9MYCO</name>
<dbReference type="RefSeq" id="WP_083089056.1">
    <property type="nucleotide sequence ID" value="NZ_AP022583.1"/>
</dbReference>
<dbReference type="KEGG" id="mnv:MNVI_18730"/>
<reference evidence="1 4" key="2">
    <citation type="journal article" date="2019" name="Emerg. Microbes Infect.">
        <title>Comprehensive subspecies identification of 175 nontuberculous mycobacteria species based on 7547 genomic profiles.</title>
        <authorList>
            <person name="Matsumoto Y."/>
            <person name="Kinjo T."/>
            <person name="Motooka D."/>
            <person name="Nabeya D."/>
            <person name="Jung N."/>
            <person name="Uechi K."/>
            <person name="Horii T."/>
            <person name="Iida T."/>
            <person name="Fujita J."/>
            <person name="Nakamura S."/>
        </authorList>
    </citation>
    <scope>NUCLEOTIDE SEQUENCE [LARGE SCALE GENOMIC DNA]</scope>
    <source>
        <strain evidence="1 4">JCM 16367</strain>
    </source>
</reference>
<dbReference type="OrthoDB" id="4555700at2"/>
<dbReference type="Proteomes" id="UP000192374">
    <property type="component" value="Unassembled WGS sequence"/>
</dbReference>
<accession>A0A7I7PDF8</accession>
<organism evidence="1 4">
    <name type="scientific">Mycobacterium noviomagense</name>
    <dbReference type="NCBI Taxonomy" id="459858"/>
    <lineage>
        <taxon>Bacteria</taxon>
        <taxon>Bacillati</taxon>
        <taxon>Actinomycetota</taxon>
        <taxon>Actinomycetes</taxon>
        <taxon>Mycobacteriales</taxon>
        <taxon>Mycobacteriaceae</taxon>
        <taxon>Mycobacterium</taxon>
    </lineage>
</organism>
<dbReference type="EMBL" id="AP022583">
    <property type="protein sequence ID" value="BBY06555.1"/>
    <property type="molecule type" value="Genomic_DNA"/>
</dbReference>
<proteinExistence type="predicted"/>
<keyword evidence="3" id="KW-1185">Reference proteome</keyword>
<evidence type="ECO:0000313" key="4">
    <source>
        <dbReference type="Proteomes" id="UP000466894"/>
    </source>
</evidence>
<dbReference type="EMBL" id="MVIC01000041">
    <property type="protein sequence ID" value="ORB11890.1"/>
    <property type="molecule type" value="Genomic_DNA"/>
</dbReference>